<keyword evidence="1" id="KW-0614">Plasmid</keyword>
<evidence type="ECO:0000313" key="1">
    <source>
        <dbReference type="EMBL" id="BDU51534.1"/>
    </source>
</evidence>
<protein>
    <submittedName>
        <fullName evidence="1">Cob(I)alamin adenosyltransferase/cobinamide ATP-dependent adenosyltransferase</fullName>
    </submittedName>
</protein>
<dbReference type="InterPro" id="IPR003724">
    <property type="entry name" value="CblAdoTrfase_CobA"/>
</dbReference>
<accession>A0AAU9DVW5</accession>
<geneLocation type="plasmid" evidence="1 2">
    <name>pHIC</name>
</geneLocation>
<dbReference type="Gene3D" id="3.40.50.300">
    <property type="entry name" value="P-loop containing nucleotide triphosphate hydrolases"/>
    <property type="match status" value="1"/>
</dbReference>
<reference evidence="1 2" key="1">
    <citation type="submission" date="2022-11" db="EMBL/GenBank/DDBJ databases">
        <title>Haliovirga abyssi gen. nov., sp. nov., a mesophilic fermentative bacterium isolated from the Iheya North hydrothermal field and the proposal of Haliovirgaceae fam. nov.</title>
        <authorList>
            <person name="Miyazaki U."/>
            <person name="Tame A."/>
            <person name="Miyazaki J."/>
            <person name="Takai K."/>
            <person name="Sawayama S."/>
            <person name="Kitajima M."/>
            <person name="Okamoto A."/>
            <person name="Nakagawa S."/>
        </authorList>
    </citation>
    <scope>NUCLEOTIDE SEQUENCE [LARGE SCALE GENOMIC DNA]</scope>
    <source>
        <strain evidence="1 2">IC12</strain>
        <plasmid evidence="1 2">pHIC</plasmid>
    </source>
</reference>
<sequence length="175" mass="19887">MRSGIVELYIGNGKGKTSAAVGTAIRAAGHGYNVIIFQFLKGRESGEQTLLKNIENIEFIKCNNSKKFIMEMDNIEKEILKKEVNYYVRQIKKETIINNYDVIIADEILGCLENKLIGEDKLLDIIDGKSENIELIFTGRNATEKIIEKSDLITEMKKIKHPYDKGIIAREGIEY</sequence>
<dbReference type="PANTHER" id="PTHR46638">
    <property type="entry name" value="CORRINOID ADENOSYLTRANSFERASE"/>
    <property type="match status" value="1"/>
</dbReference>
<evidence type="ECO:0000313" key="2">
    <source>
        <dbReference type="Proteomes" id="UP001321582"/>
    </source>
</evidence>
<dbReference type="Pfam" id="PF02572">
    <property type="entry name" value="CobA_CobO_BtuR"/>
    <property type="match status" value="1"/>
</dbReference>
<dbReference type="Proteomes" id="UP001321582">
    <property type="component" value="Plasmid pHIC"/>
</dbReference>
<dbReference type="RefSeq" id="WP_307905618.1">
    <property type="nucleotide sequence ID" value="NZ_AP027060.1"/>
</dbReference>
<dbReference type="GO" id="GO:0008817">
    <property type="term" value="F:corrinoid adenosyltransferase activity"/>
    <property type="evidence" value="ECO:0007669"/>
    <property type="project" value="InterPro"/>
</dbReference>
<dbReference type="PIRSF" id="PIRSF015617">
    <property type="entry name" value="Adensltrnsf_CobA"/>
    <property type="match status" value="1"/>
</dbReference>
<name>A0AAU9DVW5_9FUSO</name>
<dbReference type="GO" id="GO:0009236">
    <property type="term" value="P:cobalamin biosynthetic process"/>
    <property type="evidence" value="ECO:0007669"/>
    <property type="project" value="InterPro"/>
</dbReference>
<gene>
    <name evidence="1" type="ORF">HLVA_21030</name>
</gene>
<dbReference type="InterPro" id="IPR027417">
    <property type="entry name" value="P-loop_NTPase"/>
</dbReference>
<dbReference type="KEGG" id="haby:HLVA_21030"/>
<dbReference type="SUPFAM" id="SSF52540">
    <property type="entry name" value="P-loop containing nucleoside triphosphate hydrolases"/>
    <property type="match status" value="1"/>
</dbReference>
<dbReference type="GO" id="GO:0005524">
    <property type="term" value="F:ATP binding"/>
    <property type="evidence" value="ECO:0007669"/>
    <property type="project" value="InterPro"/>
</dbReference>
<proteinExistence type="predicted"/>
<organism evidence="1 2">
    <name type="scientific">Haliovirga abyssi</name>
    <dbReference type="NCBI Taxonomy" id="2996794"/>
    <lineage>
        <taxon>Bacteria</taxon>
        <taxon>Fusobacteriati</taxon>
        <taxon>Fusobacteriota</taxon>
        <taxon>Fusobacteriia</taxon>
        <taxon>Fusobacteriales</taxon>
        <taxon>Haliovirgaceae</taxon>
        <taxon>Haliovirga</taxon>
    </lineage>
</organism>
<dbReference type="EMBL" id="AP027060">
    <property type="protein sequence ID" value="BDU51534.1"/>
    <property type="molecule type" value="Genomic_DNA"/>
</dbReference>
<dbReference type="PANTHER" id="PTHR46638:SF1">
    <property type="entry name" value="CORRINOID ADENOSYLTRANSFERASE"/>
    <property type="match status" value="1"/>
</dbReference>
<dbReference type="AlphaFoldDB" id="A0AAU9DVW5"/>
<keyword evidence="2" id="KW-1185">Reference proteome</keyword>